<comment type="caution">
    <text evidence="1">The sequence shown here is derived from an EMBL/GenBank/DDBJ whole genome shotgun (WGS) entry which is preliminary data.</text>
</comment>
<dbReference type="Proteomes" id="UP001148662">
    <property type="component" value="Unassembled WGS sequence"/>
</dbReference>
<evidence type="ECO:0000313" key="1">
    <source>
        <dbReference type="EMBL" id="KAJ3558620.1"/>
    </source>
</evidence>
<proteinExistence type="predicted"/>
<protein>
    <submittedName>
        <fullName evidence="1">Uncharacterized protein</fullName>
    </submittedName>
</protein>
<keyword evidence="2" id="KW-1185">Reference proteome</keyword>
<accession>A0ACC1TE18</accession>
<gene>
    <name evidence="1" type="ORF">NM688_g818</name>
</gene>
<organism evidence="1 2">
    <name type="scientific">Phlebia brevispora</name>
    <dbReference type="NCBI Taxonomy" id="194682"/>
    <lineage>
        <taxon>Eukaryota</taxon>
        <taxon>Fungi</taxon>
        <taxon>Dikarya</taxon>
        <taxon>Basidiomycota</taxon>
        <taxon>Agaricomycotina</taxon>
        <taxon>Agaricomycetes</taxon>
        <taxon>Polyporales</taxon>
        <taxon>Meruliaceae</taxon>
        <taxon>Phlebia</taxon>
    </lineage>
</organism>
<sequence length="1809" mass="198169">MAPKNKGKKGKKQDDDDYWDKVGTSVAGNNAAAPQDQSDDDYQPQNKAAGGFSAFAALNGDDGAAEEEEEDFGGLMSVIKASTKKKDKKKEKRGFANLANDEGEDGHLQDEDLASKQATEVTADQLADEEWGPVKDKGKKRKKGKKGKSQEDEDEGAQPASPATPATPSAPEKVDLPSTEHAEAGDEDEGTRVLSKKEKEKLKKEREKAKKKAQAAAKKTAQHEEKPAEEEVDVTPATKASASAAPEKEEEEEEAEGAAAGGASKKKKKKKAKKDEEPAPTAAPKKKGAATGISALKAMMEEKKRLEELARQREEEERRAEEEARRKEEEEARRKEEEKQRRKEKEKAKRELAKKEGRLLTKKQKEEQRAAELRKQALLASGVQIEGLQHQQATGQPPKKVVYGSRKKKAPTATNTVSTPTTREPSPSRDSREATPAPEPVAEANATADLRDDWDAASEEEPQKAEEVKESWDASSDEAAQAEGVKESWDDSSDEEEKAAPSRKPPPAAAPAKKSAAEQSTASTPANGAAKAKPAPAAKAPAKVAEESEEESSEEESSEESDSEESESEDMTAVQRLAAKRKAEAAERRKQAHEAALAARSKDNLRSPICCILGHVDTGKTKLLDKIRQTNVQEGEAGGITQQIGATYFPVEAIKQKTTVLNKDGQQEYKIPGLLVIDTPGHESFTNLRSRGSSLCNIAILVVDIMHGLEPQTLESLRLLRDRKTPFIVALNKIDRMYGWEPTPDNDFRSSLAKQKRAVQREFEDRVEKTILAFAEQGLNAVLYYENKNFARNVSLVPTSAITGEGVPDMIMLLVNLTQQRMSDRLMYLSELECTVLEVKVIEGLGTTIDVVLSNGILHEGDRIVVCGLNGPIVTQIRALLTPQPLRELRIKSAYVHHKEVKAALGVKIVAPDLERAIAGSRLLVVGPDDDEDDLMDEVMSDLTTLLNSIDKSGQGVCVQASTLGSLEALLDFLKSSKIPVSGINIGPVHKKDIMRAATMLEKAKELACILCFDVPVDREAERLAEEMGIRLFKADIIYHLFDAFTAYNAEIMEAKRRDAAPQAVWPCRLKTIACFAKRDPIILGVDILDGSLRVGTPLCVVKVDPETQKKEIIDLGKITSLEINHKAYDVVKKAQAGGGVAVKIEHAVYQSAKMFGRHFDEKDELYSHITRQSIDVLKASFKADVSNEEWLLIKALKPHRMYLIRTSQFSIACFLLCSCSPPFSSLIDASLVVVRIAMAADLIKDPSPDNSERGTVIDSDELQLERLGYKQQLHRSWHLVENFSASFVALNFIGGVRSGLFLGLLAGGPAAVWSSYIISMIFMFITAAVLAEICSALPLSGSIYIWAAESAGPKYARFFGFIVAWWSTTAWMTFAASLCQTTANYIVSEMAIYNVYFPGGVGDDNIKWRALIWAISEGVLVVSIAINYLPPRWYSAIFKFSVALYMLDFLLCLIWLPIGVSRTYGFRTGKEVFTQVYNGTGAPAGWNWLLSFLFTSGTMIGFDASGHIAEETKNASVVAARGIMSSVVATGVFGFATTILFLFCCPDLDTLFSLDAPQPFVQLYAMALGKGGSVFMTIIASVGLMLVSVISLCAADETNRHSLLAQNISVCVVAASRLVYAVARDGVLPFSSWIGKVDENKQPRNAVTVMFIFAAAILCTILPSQVAFYSLVSAGGIPTTAAYGLIAILRLFMTPDEFKGSYFYLGRWRKPFYVCAILFNGLVFATQISPFYFPTTADTFNFACVIFGSVTIFGILSWYFIPESKWLRRDLVLQAIEASDVPVDRMTVPVRTKSGSSEVGQNDILKRL</sequence>
<name>A0ACC1TE18_9APHY</name>
<dbReference type="EMBL" id="JANHOG010000077">
    <property type="protein sequence ID" value="KAJ3558620.1"/>
    <property type="molecule type" value="Genomic_DNA"/>
</dbReference>
<reference evidence="1" key="1">
    <citation type="submission" date="2022-07" db="EMBL/GenBank/DDBJ databases">
        <title>Genome Sequence of Phlebia brevispora.</title>
        <authorList>
            <person name="Buettner E."/>
        </authorList>
    </citation>
    <scope>NUCLEOTIDE SEQUENCE</scope>
    <source>
        <strain evidence="1">MPL23</strain>
    </source>
</reference>
<evidence type="ECO:0000313" key="2">
    <source>
        <dbReference type="Proteomes" id="UP001148662"/>
    </source>
</evidence>